<proteinExistence type="predicted"/>
<dbReference type="Proteomes" id="UP000824089">
    <property type="component" value="Unassembled WGS sequence"/>
</dbReference>
<protein>
    <submittedName>
        <fullName evidence="1">Uncharacterized protein</fullName>
    </submittedName>
</protein>
<dbReference type="InterPro" id="IPR032315">
    <property type="entry name" value="DUF4846"/>
</dbReference>
<evidence type="ECO:0000313" key="2">
    <source>
        <dbReference type="Proteomes" id="UP000824089"/>
    </source>
</evidence>
<dbReference type="AlphaFoldDB" id="A0A9D1I695"/>
<dbReference type="Pfam" id="PF16138">
    <property type="entry name" value="DUF4846"/>
    <property type="match status" value="1"/>
</dbReference>
<name>A0A9D1I695_9CLOT</name>
<sequence length="266" mass="29366">PAPDPIVPSATTISQRFNVPSGYERVQAESESFAEYLQNFSLRDYDTKPLVYDTETKTLINNESAPSASVLALDLINRGNLQQSSDSLLRLYAEYLYGKGRYTDIAFNLLTTPVFRCDFDTWSKGGRLDLSKINEGNQISWCLDHSGDCGHKDVELGTSEGTFRYYLQNVMTYSDTSSLVTNMNKLSAPQDASVGDIIVYADPQEAPAIIVDLAVNPSDGSKAYIMARGGSPACEIYIVRNDSDAALNPWHKLSELPIGASVYRFK</sequence>
<comment type="caution">
    <text evidence="1">The sequence shown here is derived from an EMBL/GenBank/DDBJ whole genome shotgun (WGS) entry which is preliminary data.</text>
</comment>
<accession>A0A9D1I695</accession>
<dbReference type="EMBL" id="DVMM01000014">
    <property type="protein sequence ID" value="HIU28799.1"/>
    <property type="molecule type" value="Genomic_DNA"/>
</dbReference>
<evidence type="ECO:0000313" key="1">
    <source>
        <dbReference type="EMBL" id="HIU28799.1"/>
    </source>
</evidence>
<feature type="non-terminal residue" evidence="1">
    <location>
        <position position="1"/>
    </location>
</feature>
<reference evidence="1" key="1">
    <citation type="submission" date="2020-10" db="EMBL/GenBank/DDBJ databases">
        <authorList>
            <person name="Gilroy R."/>
        </authorList>
    </citation>
    <scope>NUCLEOTIDE SEQUENCE</scope>
    <source>
        <strain evidence="1">CHK195-4489</strain>
    </source>
</reference>
<organism evidence="1 2">
    <name type="scientific">Candidatus Egerieisoma faecipullorum</name>
    <dbReference type="NCBI Taxonomy" id="2840963"/>
    <lineage>
        <taxon>Bacteria</taxon>
        <taxon>Bacillati</taxon>
        <taxon>Bacillota</taxon>
        <taxon>Clostridia</taxon>
        <taxon>Eubacteriales</taxon>
        <taxon>Clostridiaceae</taxon>
        <taxon>Clostridiaceae incertae sedis</taxon>
        <taxon>Candidatus Egerieisoma</taxon>
    </lineage>
</organism>
<reference evidence="1" key="2">
    <citation type="journal article" date="2021" name="PeerJ">
        <title>Extensive microbial diversity within the chicken gut microbiome revealed by metagenomics and culture.</title>
        <authorList>
            <person name="Gilroy R."/>
            <person name="Ravi A."/>
            <person name="Getino M."/>
            <person name="Pursley I."/>
            <person name="Horton D.L."/>
            <person name="Alikhan N.F."/>
            <person name="Baker D."/>
            <person name="Gharbi K."/>
            <person name="Hall N."/>
            <person name="Watson M."/>
            <person name="Adriaenssens E.M."/>
            <person name="Foster-Nyarko E."/>
            <person name="Jarju S."/>
            <person name="Secka A."/>
            <person name="Antonio M."/>
            <person name="Oren A."/>
            <person name="Chaudhuri R.R."/>
            <person name="La Ragione R."/>
            <person name="Hildebrand F."/>
            <person name="Pallen M.J."/>
        </authorList>
    </citation>
    <scope>NUCLEOTIDE SEQUENCE</scope>
    <source>
        <strain evidence="1">CHK195-4489</strain>
    </source>
</reference>
<gene>
    <name evidence="1" type="ORF">IAD50_00720</name>
</gene>